<feature type="domain" description="GH10" evidence="5">
    <location>
        <begin position="125"/>
        <end position="418"/>
    </location>
</feature>
<dbReference type="Gene3D" id="2.60.120.260">
    <property type="entry name" value="Galactose-binding domain-like"/>
    <property type="match status" value="1"/>
</dbReference>
<dbReference type="PANTHER" id="PTHR31490">
    <property type="entry name" value="GLYCOSYL HYDROLASE"/>
    <property type="match status" value="1"/>
</dbReference>
<keyword evidence="3" id="KW-0119">Carbohydrate metabolism</keyword>
<gene>
    <name evidence="6" type="ORF">RD792_016173</name>
</gene>
<sequence length="472" mass="53495">MVWVVSMKLLRPHLDGFYAWLQVSHGNADIAAVFKTQSSYETAGWVVAQKGCWSMLKGGLVVNVSGPADLYFESNNTKVDVWADSVSLQPFTHEEWKSHQDESIEKFRKQRVKFQAVDQHNKPIANATVTITQTNSRFPFGSAINANILRNTAYQKWFTSRFKYTVFENELKWYATEINRGVENYAVSDALVQFARSHGIAIRGHNVLWDNPIDQPQWVRGLSPNDLRAAASKRINSVMRRYKGQFFHWDVVNENLHFSFFESKLGGYASTDFYKTANYLDPRPTPFLNEYNTIEVTDGAASPNKYLQKISQLRAQGYKGPLGIGLQGHFGNVNLPFTRAALDTLASARLPTWVTELDVHSGPNQANYLDQVIREIHSHASVQGIILWTAWSPQGCYKMCLTDNNFRNLPTGNVVDKYLRRFTQGSDGITDSNGFFETSLYHGEYEAKISHPNGIKSFNLKNINVAPNEEAE</sequence>
<dbReference type="PROSITE" id="PS51760">
    <property type="entry name" value="GH10_2"/>
    <property type="match status" value="1"/>
</dbReference>
<dbReference type="EMBL" id="JAYDYQ010002688">
    <property type="protein sequence ID" value="KAK4476974.1"/>
    <property type="molecule type" value="Genomic_DNA"/>
</dbReference>
<dbReference type="PANTHER" id="PTHR31490:SF2">
    <property type="entry name" value="GLYCOSYL HYDROLASE FAMILY 10 PROTEIN"/>
    <property type="match status" value="1"/>
</dbReference>
<dbReference type="SMART" id="SM00633">
    <property type="entry name" value="Glyco_10"/>
    <property type="match status" value="1"/>
</dbReference>
<comment type="similarity">
    <text evidence="1">Belongs to the glycosyl hydrolase 10 (cellulase F) family.</text>
</comment>
<evidence type="ECO:0000259" key="5">
    <source>
        <dbReference type="PROSITE" id="PS51760"/>
    </source>
</evidence>
<dbReference type="InterPro" id="IPR044846">
    <property type="entry name" value="GH10"/>
</dbReference>
<dbReference type="InterPro" id="IPR017853">
    <property type="entry name" value="GH"/>
</dbReference>
<feature type="non-terminal residue" evidence="6">
    <location>
        <position position="472"/>
    </location>
</feature>
<organism evidence="6 7">
    <name type="scientific">Penstemon davidsonii</name>
    <dbReference type="NCBI Taxonomy" id="160366"/>
    <lineage>
        <taxon>Eukaryota</taxon>
        <taxon>Viridiplantae</taxon>
        <taxon>Streptophyta</taxon>
        <taxon>Embryophyta</taxon>
        <taxon>Tracheophyta</taxon>
        <taxon>Spermatophyta</taxon>
        <taxon>Magnoliopsida</taxon>
        <taxon>eudicotyledons</taxon>
        <taxon>Gunneridae</taxon>
        <taxon>Pentapetalae</taxon>
        <taxon>asterids</taxon>
        <taxon>lamiids</taxon>
        <taxon>Lamiales</taxon>
        <taxon>Plantaginaceae</taxon>
        <taxon>Cheloneae</taxon>
        <taxon>Penstemon</taxon>
    </lineage>
</organism>
<evidence type="ECO:0000256" key="2">
    <source>
        <dbReference type="ARBA" id="ARBA00022801"/>
    </source>
</evidence>
<protein>
    <recommendedName>
        <fullName evidence="5">GH10 domain-containing protein</fullName>
    </recommendedName>
</protein>
<comment type="caution">
    <text evidence="6">The sequence shown here is derived from an EMBL/GenBank/DDBJ whole genome shotgun (WGS) entry which is preliminary data.</text>
</comment>
<dbReference type="Gene3D" id="3.20.20.80">
    <property type="entry name" value="Glycosidases"/>
    <property type="match status" value="1"/>
</dbReference>
<evidence type="ECO:0000313" key="7">
    <source>
        <dbReference type="Proteomes" id="UP001291926"/>
    </source>
</evidence>
<accession>A0ABR0CIJ7</accession>
<keyword evidence="2" id="KW-0378">Hydrolase</keyword>
<evidence type="ECO:0000256" key="1">
    <source>
        <dbReference type="ARBA" id="ARBA00007495"/>
    </source>
</evidence>
<proteinExistence type="inferred from homology"/>
<dbReference type="Proteomes" id="UP001291926">
    <property type="component" value="Unassembled WGS sequence"/>
</dbReference>
<dbReference type="SUPFAM" id="SSF51445">
    <property type="entry name" value="(Trans)glycosidases"/>
    <property type="match status" value="1"/>
</dbReference>
<dbReference type="InterPro" id="IPR001000">
    <property type="entry name" value="GH10_dom"/>
</dbReference>
<evidence type="ECO:0000313" key="6">
    <source>
        <dbReference type="EMBL" id="KAK4476974.1"/>
    </source>
</evidence>
<keyword evidence="7" id="KW-1185">Reference proteome</keyword>
<evidence type="ECO:0000256" key="4">
    <source>
        <dbReference type="ARBA" id="ARBA00023326"/>
    </source>
</evidence>
<dbReference type="Pfam" id="PF00331">
    <property type="entry name" value="Glyco_hydro_10"/>
    <property type="match status" value="1"/>
</dbReference>
<evidence type="ECO:0000256" key="3">
    <source>
        <dbReference type="ARBA" id="ARBA00023277"/>
    </source>
</evidence>
<reference evidence="6 7" key="1">
    <citation type="journal article" date="2023" name="bioRxiv">
        <title>Genome report: Whole genome sequence and annotation of Penstemon davidsonii.</title>
        <authorList>
            <person name="Ostevik K.L."/>
            <person name="Alabady M."/>
            <person name="Zhang M."/>
            <person name="Rausher M.D."/>
        </authorList>
    </citation>
    <scope>NUCLEOTIDE SEQUENCE [LARGE SCALE GENOMIC DNA]</scope>
    <source>
        <strain evidence="6">DNT005</strain>
        <tissue evidence="6">Whole leaf</tissue>
    </source>
</reference>
<keyword evidence="4" id="KW-0624">Polysaccharide degradation</keyword>
<name>A0ABR0CIJ7_9LAMI</name>